<keyword evidence="3" id="KW-1185">Reference proteome</keyword>
<dbReference type="EMBL" id="SMFU01000013">
    <property type="protein sequence ID" value="TCK03006.1"/>
    <property type="molecule type" value="Genomic_DNA"/>
</dbReference>
<evidence type="ECO:0000256" key="1">
    <source>
        <dbReference type="SAM" id="Phobius"/>
    </source>
</evidence>
<evidence type="ECO:0000313" key="3">
    <source>
        <dbReference type="Proteomes" id="UP000294546"/>
    </source>
</evidence>
<organism evidence="2 3">
    <name type="scientific">Marinobacterium mangrovicola</name>
    <dbReference type="NCBI Taxonomy" id="1476959"/>
    <lineage>
        <taxon>Bacteria</taxon>
        <taxon>Pseudomonadati</taxon>
        <taxon>Pseudomonadota</taxon>
        <taxon>Gammaproteobacteria</taxon>
        <taxon>Oceanospirillales</taxon>
        <taxon>Oceanospirillaceae</taxon>
        <taxon>Marinobacterium</taxon>
    </lineage>
</organism>
<name>A0A4V2PCX5_9GAMM</name>
<sequence>MKHWLNDSKKHCISTSYIHNLKDKQLLSLQGIGPIEKAMDNWIGIIGTLLGGVIGAGTTYFTANAHARRQMKWESVKLTQSKLEELAQVLDEFAHRYRDISGQALMQVQFGERIASDGQRIPHSRLAMLVHFYAPELRPDLELLMTLVEKYGEVLAEVIQSAELNTPQKQNLNVRLLTGATAIEKKCEEMSRKAAEVATAHIERLTAEKPLNRKCCLSAIITFAKDTFSHKHR</sequence>
<keyword evidence="1" id="KW-0472">Membrane</keyword>
<reference evidence="2 3" key="1">
    <citation type="submission" date="2019-03" db="EMBL/GenBank/DDBJ databases">
        <title>Genomic Encyclopedia of Archaeal and Bacterial Type Strains, Phase II (KMG-II): from individual species to whole genera.</title>
        <authorList>
            <person name="Goeker M."/>
        </authorList>
    </citation>
    <scope>NUCLEOTIDE SEQUENCE [LARGE SCALE GENOMIC DNA]</scope>
    <source>
        <strain evidence="2 3">DSM 27697</strain>
    </source>
</reference>
<gene>
    <name evidence="2" type="ORF">CLV83_4061</name>
</gene>
<evidence type="ECO:0000313" key="2">
    <source>
        <dbReference type="EMBL" id="TCK03006.1"/>
    </source>
</evidence>
<keyword evidence="1" id="KW-1133">Transmembrane helix</keyword>
<proteinExistence type="predicted"/>
<comment type="caution">
    <text evidence="2">The sequence shown here is derived from an EMBL/GenBank/DDBJ whole genome shotgun (WGS) entry which is preliminary data.</text>
</comment>
<protein>
    <submittedName>
        <fullName evidence="2">Uncharacterized protein</fullName>
    </submittedName>
</protein>
<keyword evidence="1" id="KW-0812">Transmembrane</keyword>
<accession>A0A4V2PCX5</accession>
<dbReference type="Proteomes" id="UP000294546">
    <property type="component" value="Unassembled WGS sequence"/>
</dbReference>
<dbReference type="AlphaFoldDB" id="A0A4V2PCX5"/>
<feature type="transmembrane region" description="Helical" evidence="1">
    <location>
        <begin position="42"/>
        <end position="63"/>
    </location>
</feature>